<evidence type="ECO:0000313" key="2">
    <source>
        <dbReference type="EMBL" id="PSR28157.1"/>
    </source>
</evidence>
<dbReference type="AlphaFoldDB" id="A0A2T2X0Z6"/>
<feature type="domain" description="RQC" evidence="1">
    <location>
        <begin position="26"/>
        <end position="128"/>
    </location>
</feature>
<evidence type="ECO:0000313" key="3">
    <source>
        <dbReference type="Proteomes" id="UP000242699"/>
    </source>
</evidence>
<dbReference type="GO" id="GO:0006260">
    <property type="term" value="P:DNA replication"/>
    <property type="evidence" value="ECO:0007669"/>
    <property type="project" value="InterPro"/>
</dbReference>
<evidence type="ECO:0000259" key="1">
    <source>
        <dbReference type="SMART" id="SM00956"/>
    </source>
</evidence>
<dbReference type="EMBL" id="PXYT01000021">
    <property type="protein sequence ID" value="PSR28157.1"/>
    <property type="molecule type" value="Genomic_DNA"/>
</dbReference>
<proteinExistence type="predicted"/>
<comment type="caution">
    <text evidence="2">The sequence shown here is derived from an EMBL/GenBank/DDBJ whole genome shotgun (WGS) entry which is preliminary data.</text>
</comment>
<dbReference type="GO" id="GO:0043138">
    <property type="term" value="F:3'-5' DNA helicase activity"/>
    <property type="evidence" value="ECO:0007669"/>
    <property type="project" value="InterPro"/>
</dbReference>
<name>A0A2T2X0Z6_9FIRM</name>
<dbReference type="GO" id="GO:0006281">
    <property type="term" value="P:DNA repair"/>
    <property type="evidence" value="ECO:0007669"/>
    <property type="project" value="InterPro"/>
</dbReference>
<protein>
    <recommendedName>
        <fullName evidence="1">RQC domain-containing protein</fullName>
    </recommendedName>
</protein>
<reference evidence="2 3" key="1">
    <citation type="journal article" date="2014" name="BMC Genomics">
        <title>Comparison of environmental and isolate Sulfobacillus genomes reveals diverse carbon, sulfur, nitrogen, and hydrogen metabolisms.</title>
        <authorList>
            <person name="Justice N.B."/>
            <person name="Norman A."/>
            <person name="Brown C.T."/>
            <person name="Singh A."/>
            <person name="Thomas B.C."/>
            <person name="Banfield J.F."/>
        </authorList>
    </citation>
    <scope>NUCLEOTIDE SEQUENCE [LARGE SCALE GENOMIC DNA]</scope>
    <source>
        <strain evidence="2">AMDSBA1</strain>
    </source>
</reference>
<dbReference type="SMART" id="SM00956">
    <property type="entry name" value="RQC"/>
    <property type="match status" value="1"/>
</dbReference>
<dbReference type="InterPro" id="IPR036390">
    <property type="entry name" value="WH_DNA-bd_sf"/>
</dbReference>
<dbReference type="NCBIfam" id="NF041107">
    <property type="entry name" value="RQC_minor_1"/>
    <property type="match status" value="1"/>
</dbReference>
<dbReference type="InterPro" id="IPR018982">
    <property type="entry name" value="RQC_domain"/>
</dbReference>
<dbReference type="SUPFAM" id="SSF46785">
    <property type="entry name" value="Winged helix' DNA-binding domain"/>
    <property type="match status" value="1"/>
</dbReference>
<accession>A0A2T2X0Z6</accession>
<sequence>MTRRNQGWKSVPSLRTEHALLHELSLDEVLLVLRGADDLIGMGGRTLLSKILKGSRDKRVLEHNLDSNPVYGCWQDWPPEAVMAAIDQCINRGFLRIIYSGRLPVLVFTQHGWDLERAQRIEEFLREWDQWLENGVTPVSMEYLKDRDRGMILEFLERIYATKDPRYIPFLKKWAAVDYKKVHAVINQVIKALQTET</sequence>
<gene>
    <name evidence="2" type="ORF">C7B43_10570</name>
</gene>
<dbReference type="Pfam" id="PF09382">
    <property type="entry name" value="RQC"/>
    <property type="match status" value="1"/>
</dbReference>
<dbReference type="InterPro" id="IPR036388">
    <property type="entry name" value="WH-like_DNA-bd_sf"/>
</dbReference>
<dbReference type="Proteomes" id="UP000242699">
    <property type="component" value="Unassembled WGS sequence"/>
</dbReference>
<dbReference type="Gene3D" id="1.10.10.10">
    <property type="entry name" value="Winged helix-like DNA-binding domain superfamily/Winged helix DNA-binding domain"/>
    <property type="match status" value="1"/>
</dbReference>
<organism evidence="2 3">
    <name type="scientific">Sulfobacillus benefaciens</name>
    <dbReference type="NCBI Taxonomy" id="453960"/>
    <lineage>
        <taxon>Bacteria</taxon>
        <taxon>Bacillati</taxon>
        <taxon>Bacillota</taxon>
        <taxon>Clostridia</taxon>
        <taxon>Eubacteriales</taxon>
        <taxon>Clostridiales Family XVII. Incertae Sedis</taxon>
        <taxon>Sulfobacillus</taxon>
    </lineage>
</organism>